<evidence type="ECO:0000259" key="5">
    <source>
        <dbReference type="SMART" id="SM01175"/>
    </source>
</evidence>
<keyword evidence="7" id="KW-1185">Reference proteome</keyword>
<evidence type="ECO:0000256" key="2">
    <source>
        <dbReference type="ARBA" id="ARBA00022737"/>
    </source>
</evidence>
<keyword evidence="4" id="KW-0862">Zinc</keyword>
<dbReference type="SMART" id="SM01175">
    <property type="entry name" value="DUF4206"/>
    <property type="match status" value="1"/>
</dbReference>
<reference evidence="6" key="1">
    <citation type="submission" date="2023-07" db="EMBL/GenBank/DDBJ databases">
        <authorList>
            <person name="Stuckert A."/>
        </authorList>
    </citation>
    <scope>NUCLEOTIDE SEQUENCE</scope>
</reference>
<dbReference type="Pfam" id="PF13901">
    <property type="entry name" value="RH_dom"/>
    <property type="match status" value="1"/>
</dbReference>
<keyword evidence="1" id="KW-0479">Metal-binding</keyword>
<dbReference type="EMBL" id="CAUEEQ010050768">
    <property type="protein sequence ID" value="CAJ0960769.1"/>
    <property type="molecule type" value="Genomic_DNA"/>
</dbReference>
<accession>A0ABN9M905</accession>
<dbReference type="PANTHER" id="PTHR12326">
    <property type="entry name" value="PLECKSTRIN HOMOLOGY DOMAIN CONTAINING PROTEIN"/>
    <property type="match status" value="1"/>
</dbReference>
<evidence type="ECO:0000256" key="1">
    <source>
        <dbReference type="ARBA" id="ARBA00022723"/>
    </source>
</evidence>
<protein>
    <recommendedName>
        <fullName evidence="5">Rubicon Homology domain-containing protein</fullName>
    </recommendedName>
</protein>
<dbReference type="Proteomes" id="UP001176940">
    <property type="component" value="Unassembled WGS sequence"/>
</dbReference>
<evidence type="ECO:0000256" key="4">
    <source>
        <dbReference type="ARBA" id="ARBA00022833"/>
    </source>
</evidence>
<evidence type="ECO:0000313" key="7">
    <source>
        <dbReference type="Proteomes" id="UP001176940"/>
    </source>
</evidence>
<organism evidence="6 7">
    <name type="scientific">Ranitomeya imitator</name>
    <name type="common">mimic poison frog</name>
    <dbReference type="NCBI Taxonomy" id="111125"/>
    <lineage>
        <taxon>Eukaryota</taxon>
        <taxon>Metazoa</taxon>
        <taxon>Chordata</taxon>
        <taxon>Craniata</taxon>
        <taxon>Vertebrata</taxon>
        <taxon>Euteleostomi</taxon>
        <taxon>Amphibia</taxon>
        <taxon>Batrachia</taxon>
        <taxon>Anura</taxon>
        <taxon>Neobatrachia</taxon>
        <taxon>Hyloidea</taxon>
        <taxon>Dendrobatidae</taxon>
        <taxon>Dendrobatinae</taxon>
        <taxon>Ranitomeya</taxon>
    </lineage>
</organism>
<evidence type="ECO:0000256" key="3">
    <source>
        <dbReference type="ARBA" id="ARBA00022771"/>
    </source>
</evidence>
<evidence type="ECO:0000313" key="6">
    <source>
        <dbReference type="EMBL" id="CAJ0960769.1"/>
    </source>
</evidence>
<proteinExistence type="predicted"/>
<dbReference type="PANTHER" id="PTHR12326:SF5">
    <property type="entry name" value="PLECKSTRIN HOMOLOGY DOMAIN-CONTAINING FAMILY M MEMBER 1"/>
    <property type="match status" value="1"/>
</dbReference>
<comment type="caution">
    <text evidence="6">The sequence shown here is derived from an EMBL/GenBank/DDBJ whole genome shotgun (WGS) entry which is preliminary data.</text>
</comment>
<dbReference type="InterPro" id="IPR025258">
    <property type="entry name" value="RH_dom"/>
</dbReference>
<gene>
    <name evidence="6" type="ORF">RIMI_LOCUS17417676</name>
</gene>
<feature type="domain" description="Rubicon Homology" evidence="5">
    <location>
        <begin position="145"/>
        <end position="316"/>
    </location>
</feature>
<keyword evidence="2" id="KW-0677">Repeat</keyword>
<name>A0ABN9M905_9NEOB</name>
<keyword evidence="3" id="KW-0863">Zinc-finger</keyword>
<sequence>MRTCALAPIFTLPEILIRGTVSGAAHVMSPRRAPRRFPAAARDNLIRRRCSDTDNDPDRCSVVVWSLESCHTDRSPATNDAGNQGKHRPVQEECKAQRWRTDSVRAFADGFAKRQPGLPSTHFAELYKVHTYASADTSLGRRILQAAVVSRQARNFLRMVQDEPIFNLKCLNDRLYHHTQTMREISSSREKLRLLGEYLMTCRSGALQELSTSLDQRDYLLDCAHTYSVRDLMQIANGGFDCCLQSALEFASSHVYQCELCSQRGFICQICNQDEIIYPFQFDTTTRCGDCKAVFHKPCKTPAIRCPRCERRKKCHDKRVLV</sequence>
<dbReference type="InterPro" id="IPR051366">
    <property type="entry name" value="DEF8"/>
</dbReference>